<dbReference type="PANTHER" id="PTHR12247:SF139">
    <property type="entry name" value="ATHERIN-RELATED"/>
    <property type="match status" value="1"/>
</dbReference>
<dbReference type="InterPro" id="IPR050548">
    <property type="entry name" value="PcG_chromatin_remod_factors"/>
</dbReference>
<evidence type="ECO:0000256" key="3">
    <source>
        <dbReference type="ARBA" id="ARBA00022833"/>
    </source>
</evidence>
<feature type="domain" description="SAM" evidence="6">
    <location>
        <begin position="152"/>
        <end position="215"/>
    </location>
</feature>
<reference evidence="7" key="1">
    <citation type="journal article" date="2023" name="Mol. Biol. Evol.">
        <title>Third-Generation Sequencing Reveals the Adaptive Role of the Epigenome in Three Deep-Sea Polychaetes.</title>
        <authorList>
            <person name="Perez M."/>
            <person name="Aroh O."/>
            <person name="Sun Y."/>
            <person name="Lan Y."/>
            <person name="Juniper S.K."/>
            <person name="Young C.R."/>
            <person name="Angers B."/>
            <person name="Qian P.Y."/>
        </authorList>
    </citation>
    <scope>NUCLEOTIDE SEQUENCE</scope>
    <source>
        <strain evidence="7">P08H-3</strain>
    </source>
</reference>
<feature type="non-terminal residue" evidence="7">
    <location>
        <position position="1"/>
    </location>
</feature>
<dbReference type="EMBL" id="JAODUP010000681">
    <property type="protein sequence ID" value="KAK2145445.1"/>
    <property type="molecule type" value="Genomic_DNA"/>
</dbReference>
<dbReference type="InterPro" id="IPR001660">
    <property type="entry name" value="SAM"/>
</dbReference>
<keyword evidence="2 4" id="KW-0863">Zinc-finger</keyword>
<dbReference type="CDD" id="cd15527">
    <property type="entry name" value="PHD2_KAT6A_6B"/>
    <property type="match status" value="1"/>
</dbReference>
<dbReference type="GO" id="GO:0042393">
    <property type="term" value="F:histone binding"/>
    <property type="evidence" value="ECO:0007669"/>
    <property type="project" value="TreeGrafter"/>
</dbReference>
<gene>
    <name evidence="7" type="ORF">LSH36_681g02022</name>
</gene>
<dbReference type="GO" id="GO:0005634">
    <property type="term" value="C:nucleus"/>
    <property type="evidence" value="ECO:0007669"/>
    <property type="project" value="TreeGrafter"/>
</dbReference>
<evidence type="ECO:0000256" key="2">
    <source>
        <dbReference type="ARBA" id="ARBA00022771"/>
    </source>
</evidence>
<dbReference type="InterPro" id="IPR013761">
    <property type="entry name" value="SAM/pointed_sf"/>
</dbReference>
<dbReference type="InterPro" id="IPR001965">
    <property type="entry name" value="Znf_PHD"/>
</dbReference>
<dbReference type="GO" id="GO:0003682">
    <property type="term" value="F:chromatin binding"/>
    <property type="evidence" value="ECO:0007669"/>
    <property type="project" value="TreeGrafter"/>
</dbReference>
<feature type="domain" description="PHD-type" evidence="5">
    <location>
        <begin position="25"/>
        <end position="75"/>
    </location>
</feature>
<keyword evidence="8" id="KW-1185">Reference proteome</keyword>
<dbReference type="InterPro" id="IPR011011">
    <property type="entry name" value="Znf_FYVE_PHD"/>
</dbReference>
<name>A0AAD9J4F9_9ANNE</name>
<dbReference type="SMART" id="SM00454">
    <property type="entry name" value="SAM"/>
    <property type="match status" value="1"/>
</dbReference>
<dbReference type="PROSITE" id="PS50016">
    <property type="entry name" value="ZF_PHD_2"/>
    <property type="match status" value="1"/>
</dbReference>
<dbReference type="AlphaFoldDB" id="A0AAD9J4F9"/>
<evidence type="ECO:0000313" key="8">
    <source>
        <dbReference type="Proteomes" id="UP001208570"/>
    </source>
</evidence>
<sequence length="220" mass="24727">HPSCMDYSEELAKRARTSPWQCIDCKTCYICEDAGDPDAMLFCDACDKGYHMSCHNPPLVDKPTGKWVCSQCVRELGLDEKDMMAVEDSQSNKDLKPDLNGDGMSCLPTPSDSPVNFQEDHKDFMKANDNVAAPIPMLATTLKSEYPDACDWTIDDVVRFFEELGFKEQAIVFREQEIDGKSLLLMKRSDVLTGLSLKLGPALKIYAHVQRLQTRGQNCF</sequence>
<evidence type="ECO:0000313" key="7">
    <source>
        <dbReference type="EMBL" id="KAK2145445.1"/>
    </source>
</evidence>
<dbReference type="Gene3D" id="1.10.150.50">
    <property type="entry name" value="Transcription Factor, Ets-1"/>
    <property type="match status" value="1"/>
</dbReference>
<dbReference type="PANTHER" id="PTHR12247">
    <property type="entry name" value="POLYCOMB GROUP PROTEIN"/>
    <property type="match status" value="1"/>
</dbReference>
<dbReference type="CDD" id="cd09583">
    <property type="entry name" value="SAM_Atherin-like"/>
    <property type="match status" value="1"/>
</dbReference>
<dbReference type="PROSITE" id="PS50105">
    <property type="entry name" value="SAM_DOMAIN"/>
    <property type="match status" value="1"/>
</dbReference>
<accession>A0AAD9J4F9</accession>
<evidence type="ECO:0000259" key="5">
    <source>
        <dbReference type="PROSITE" id="PS50016"/>
    </source>
</evidence>
<dbReference type="Gene3D" id="3.30.40.10">
    <property type="entry name" value="Zinc/RING finger domain, C3HC4 (zinc finger)"/>
    <property type="match status" value="1"/>
</dbReference>
<proteinExistence type="predicted"/>
<dbReference type="Pfam" id="PF00536">
    <property type="entry name" value="SAM_1"/>
    <property type="match status" value="1"/>
</dbReference>
<dbReference type="InterPro" id="IPR019787">
    <property type="entry name" value="Znf_PHD-finger"/>
</dbReference>
<evidence type="ECO:0000259" key="6">
    <source>
        <dbReference type="PROSITE" id="PS50105"/>
    </source>
</evidence>
<dbReference type="SMART" id="SM00249">
    <property type="entry name" value="PHD"/>
    <property type="match status" value="1"/>
</dbReference>
<dbReference type="PROSITE" id="PS01359">
    <property type="entry name" value="ZF_PHD_1"/>
    <property type="match status" value="1"/>
</dbReference>
<dbReference type="Proteomes" id="UP001208570">
    <property type="component" value="Unassembled WGS sequence"/>
</dbReference>
<organism evidence="7 8">
    <name type="scientific">Paralvinella palmiformis</name>
    <dbReference type="NCBI Taxonomy" id="53620"/>
    <lineage>
        <taxon>Eukaryota</taxon>
        <taxon>Metazoa</taxon>
        <taxon>Spiralia</taxon>
        <taxon>Lophotrochozoa</taxon>
        <taxon>Annelida</taxon>
        <taxon>Polychaeta</taxon>
        <taxon>Sedentaria</taxon>
        <taxon>Canalipalpata</taxon>
        <taxon>Terebellida</taxon>
        <taxon>Terebelliformia</taxon>
        <taxon>Alvinellidae</taxon>
        <taxon>Paralvinella</taxon>
    </lineage>
</organism>
<dbReference type="GO" id="GO:0045892">
    <property type="term" value="P:negative regulation of DNA-templated transcription"/>
    <property type="evidence" value="ECO:0007669"/>
    <property type="project" value="TreeGrafter"/>
</dbReference>
<dbReference type="SUPFAM" id="SSF47769">
    <property type="entry name" value="SAM/Pointed domain"/>
    <property type="match status" value="1"/>
</dbReference>
<dbReference type="SUPFAM" id="SSF57903">
    <property type="entry name" value="FYVE/PHD zinc finger"/>
    <property type="match status" value="1"/>
</dbReference>
<dbReference type="Pfam" id="PF00628">
    <property type="entry name" value="PHD"/>
    <property type="match status" value="1"/>
</dbReference>
<evidence type="ECO:0000256" key="4">
    <source>
        <dbReference type="PROSITE-ProRule" id="PRU00146"/>
    </source>
</evidence>
<dbReference type="GO" id="GO:0008270">
    <property type="term" value="F:zinc ion binding"/>
    <property type="evidence" value="ECO:0007669"/>
    <property type="project" value="UniProtKB-KW"/>
</dbReference>
<protein>
    <recommendedName>
        <fullName evidence="9">Histone acetyltransferase</fullName>
    </recommendedName>
</protein>
<dbReference type="InterPro" id="IPR013083">
    <property type="entry name" value="Znf_RING/FYVE/PHD"/>
</dbReference>
<keyword evidence="1" id="KW-0479">Metal-binding</keyword>
<evidence type="ECO:0000256" key="1">
    <source>
        <dbReference type="ARBA" id="ARBA00022723"/>
    </source>
</evidence>
<comment type="caution">
    <text evidence="7">The sequence shown here is derived from an EMBL/GenBank/DDBJ whole genome shotgun (WGS) entry which is preliminary data.</text>
</comment>
<keyword evidence="3" id="KW-0862">Zinc</keyword>
<evidence type="ECO:0008006" key="9">
    <source>
        <dbReference type="Google" id="ProtNLM"/>
    </source>
</evidence>
<dbReference type="InterPro" id="IPR019786">
    <property type="entry name" value="Zinc_finger_PHD-type_CS"/>
</dbReference>